<protein>
    <recommendedName>
        <fullName evidence="15">SMP-LTD domain-containing protein</fullName>
    </recommendedName>
</protein>
<dbReference type="Gene3D" id="2.30.29.30">
    <property type="entry name" value="Pleckstrin-homology domain (PH domain)/Phosphotyrosine-binding domain (PTB)"/>
    <property type="match status" value="1"/>
</dbReference>
<keyword evidence="3 10" id="KW-0812">Transmembrane</keyword>
<evidence type="ECO:0000256" key="9">
    <source>
        <dbReference type="SAM" id="MobiDB-lite"/>
    </source>
</evidence>
<evidence type="ECO:0000313" key="13">
    <source>
        <dbReference type="EMBL" id="RCH87491.1"/>
    </source>
</evidence>
<dbReference type="GO" id="GO:0008289">
    <property type="term" value="F:lipid binding"/>
    <property type="evidence" value="ECO:0007669"/>
    <property type="project" value="UniProtKB-KW"/>
</dbReference>
<dbReference type="EMBL" id="PJQM01003705">
    <property type="protein sequence ID" value="RCH87491.1"/>
    <property type="molecule type" value="Genomic_DNA"/>
</dbReference>
<keyword evidence="5 10" id="KW-1133">Transmembrane helix</keyword>
<feature type="compositionally biased region" description="Basic and acidic residues" evidence="9">
    <location>
        <begin position="511"/>
        <end position="536"/>
    </location>
</feature>
<dbReference type="InterPro" id="IPR011993">
    <property type="entry name" value="PH-like_dom_sf"/>
</dbReference>
<dbReference type="SUPFAM" id="SSF50729">
    <property type="entry name" value="PH domain-like"/>
    <property type="match status" value="1"/>
</dbReference>
<dbReference type="AlphaFoldDB" id="A0A367JCP0"/>
<dbReference type="PROSITE" id="PS51847">
    <property type="entry name" value="SMP"/>
    <property type="match status" value="1"/>
</dbReference>
<evidence type="ECO:0000313" key="14">
    <source>
        <dbReference type="Proteomes" id="UP000253551"/>
    </source>
</evidence>
<dbReference type="InterPro" id="IPR031468">
    <property type="entry name" value="SMP_LBD"/>
</dbReference>
<keyword evidence="2" id="KW-0813">Transport</keyword>
<evidence type="ECO:0000256" key="10">
    <source>
        <dbReference type="SAM" id="Phobius"/>
    </source>
</evidence>
<evidence type="ECO:0000259" key="11">
    <source>
        <dbReference type="PROSITE" id="PS50003"/>
    </source>
</evidence>
<dbReference type="PROSITE" id="PS50003">
    <property type="entry name" value="PH_DOMAIN"/>
    <property type="match status" value="1"/>
</dbReference>
<comment type="caution">
    <text evidence="13">The sequence shown here is derived from an EMBL/GenBank/DDBJ whole genome shotgun (WGS) entry which is preliminary data.</text>
</comment>
<dbReference type="InterPro" id="IPR001849">
    <property type="entry name" value="PH_domain"/>
</dbReference>
<evidence type="ECO:0000256" key="7">
    <source>
        <dbReference type="ARBA" id="ARBA00023121"/>
    </source>
</evidence>
<dbReference type="GO" id="GO:0005789">
    <property type="term" value="C:endoplasmic reticulum membrane"/>
    <property type="evidence" value="ECO:0007669"/>
    <property type="project" value="UniProtKB-SubCell"/>
</dbReference>
<dbReference type="GO" id="GO:0015914">
    <property type="term" value="P:phospholipid transport"/>
    <property type="evidence" value="ECO:0007669"/>
    <property type="project" value="TreeGrafter"/>
</dbReference>
<dbReference type="GO" id="GO:1990456">
    <property type="term" value="P:mitochondrion-endoplasmic reticulum membrane tethering"/>
    <property type="evidence" value="ECO:0007669"/>
    <property type="project" value="TreeGrafter"/>
</dbReference>
<dbReference type="Proteomes" id="UP000253551">
    <property type="component" value="Unassembled WGS sequence"/>
</dbReference>
<evidence type="ECO:0000256" key="5">
    <source>
        <dbReference type="ARBA" id="ARBA00022989"/>
    </source>
</evidence>
<keyword evidence="7" id="KW-0446">Lipid-binding</keyword>
<dbReference type="OrthoDB" id="26740at2759"/>
<dbReference type="GO" id="GO:0032865">
    <property type="term" value="C:ERMES complex"/>
    <property type="evidence" value="ECO:0007669"/>
    <property type="project" value="TreeGrafter"/>
</dbReference>
<sequence>MDYVIQLVLVYFIGGLTFIPALLYVFYFLSPRATSHLPSAKKSNTQPNNMTKRGWIQLGRSMSDTEKRKKNVYAELKCSALFIYDSDQEKDCQFIIPVHSYKVSIHTTSENDTFGRSTLLRLRSNDDDQEEYYMTCERAVDKEDWYFGLLSAASVNELDPIEMMDSTHFDPMAMKTLMSTIQQDADYRQVQWLNAIVGRIFLGMYKTKVMHEFVQEKVSKKIKHTKLPSLLGEIHVQSVDIGHSVPFVTQPKLLSLTPEGELSVEAVVDYTGSFKVDIQTDCSYSLLRVPLVLSVTLKQLSGRFLFKVKPPPSNRCWIGFYELPRMEWEITPIVSDKQIKLSMVTNAIEAKICEFMIENMVLPNMDDFPFYTSQGKGGIFGERVPRPSRSEQRTCDRLSVDMLGNKLVQETESPKIDQRLIHDDILMLPKPPTRRAESVDILEPHSKNRTSSAPEIRNRARNHSLPATSRQVALGDLDMSHCTSASSSISNLKFGSQEKLSDESSISEPIHPLESDTESDTKKPEDSDPESKESVRSFKYNKSKLINNMTNKKQVFYNMTGNLFNKKNKFIKPKITKELKEERDRELQELHNRKMMGLFLTSPTRSEEASY</sequence>
<dbReference type="SMART" id="SM00233">
    <property type="entry name" value="PH"/>
    <property type="match status" value="1"/>
</dbReference>
<evidence type="ECO:0000256" key="3">
    <source>
        <dbReference type="ARBA" id="ARBA00022692"/>
    </source>
</evidence>
<keyword evidence="6" id="KW-0445">Lipid transport</keyword>
<accession>A0A367JCP0</accession>
<feature type="region of interest" description="Disordered" evidence="9">
    <location>
        <begin position="432"/>
        <end position="467"/>
    </location>
</feature>
<keyword evidence="14" id="KW-1185">Reference proteome</keyword>
<evidence type="ECO:0000256" key="1">
    <source>
        <dbReference type="ARBA" id="ARBA00004586"/>
    </source>
</evidence>
<feature type="transmembrane region" description="Helical" evidence="10">
    <location>
        <begin position="7"/>
        <end position="29"/>
    </location>
</feature>
<feature type="region of interest" description="Disordered" evidence="9">
    <location>
        <begin position="493"/>
        <end position="539"/>
    </location>
</feature>
<keyword evidence="4" id="KW-0256">Endoplasmic reticulum</keyword>
<evidence type="ECO:0000256" key="6">
    <source>
        <dbReference type="ARBA" id="ARBA00023055"/>
    </source>
</evidence>
<evidence type="ECO:0000259" key="12">
    <source>
        <dbReference type="PROSITE" id="PS51847"/>
    </source>
</evidence>
<evidence type="ECO:0008006" key="15">
    <source>
        <dbReference type="Google" id="ProtNLM"/>
    </source>
</evidence>
<organism evidence="13 14">
    <name type="scientific">Rhizopus stolonifer</name>
    <name type="common">Rhizopus nigricans</name>
    <dbReference type="NCBI Taxonomy" id="4846"/>
    <lineage>
        <taxon>Eukaryota</taxon>
        <taxon>Fungi</taxon>
        <taxon>Fungi incertae sedis</taxon>
        <taxon>Mucoromycota</taxon>
        <taxon>Mucoromycotina</taxon>
        <taxon>Mucoromycetes</taxon>
        <taxon>Mucorales</taxon>
        <taxon>Mucorineae</taxon>
        <taxon>Rhizopodaceae</taxon>
        <taxon>Rhizopus</taxon>
    </lineage>
</organism>
<gene>
    <name evidence="13" type="ORF">CU098_002728</name>
</gene>
<keyword evidence="8 10" id="KW-0472">Membrane</keyword>
<reference evidence="13 14" key="1">
    <citation type="journal article" date="2018" name="G3 (Bethesda)">
        <title>Phylogenetic and Phylogenomic Definition of Rhizopus Species.</title>
        <authorList>
            <person name="Gryganskyi A.P."/>
            <person name="Golan J."/>
            <person name="Dolatabadi S."/>
            <person name="Mondo S."/>
            <person name="Robb S."/>
            <person name="Idnurm A."/>
            <person name="Muszewska A."/>
            <person name="Steczkiewicz K."/>
            <person name="Masonjones S."/>
            <person name="Liao H.L."/>
            <person name="Gajdeczka M.T."/>
            <person name="Anike F."/>
            <person name="Vuek A."/>
            <person name="Anishchenko I.M."/>
            <person name="Voigt K."/>
            <person name="de Hoog G.S."/>
            <person name="Smith M.E."/>
            <person name="Heitman J."/>
            <person name="Vilgalys R."/>
            <person name="Stajich J.E."/>
        </authorList>
    </citation>
    <scope>NUCLEOTIDE SEQUENCE [LARGE SCALE GENOMIC DNA]</scope>
    <source>
        <strain evidence="13 14">LSU 92-RS-03</strain>
    </source>
</reference>
<evidence type="ECO:0000256" key="4">
    <source>
        <dbReference type="ARBA" id="ARBA00022824"/>
    </source>
</evidence>
<dbReference type="STRING" id="4846.A0A367JCP0"/>
<dbReference type="Pfam" id="PF00169">
    <property type="entry name" value="PH"/>
    <property type="match status" value="1"/>
</dbReference>
<evidence type="ECO:0000256" key="8">
    <source>
        <dbReference type="ARBA" id="ARBA00023136"/>
    </source>
</evidence>
<proteinExistence type="predicted"/>
<evidence type="ECO:0000256" key="2">
    <source>
        <dbReference type="ARBA" id="ARBA00022448"/>
    </source>
</evidence>
<dbReference type="CDD" id="cd21675">
    <property type="entry name" value="SMP_TEX2"/>
    <property type="match status" value="1"/>
</dbReference>
<feature type="domain" description="PH" evidence="11">
    <location>
        <begin position="49"/>
        <end position="154"/>
    </location>
</feature>
<dbReference type="PANTHER" id="PTHR13466:SF19">
    <property type="entry name" value="NUCLEUS-VACUOLE JUNCTION PROTEIN 2"/>
    <property type="match status" value="1"/>
</dbReference>
<dbReference type="PANTHER" id="PTHR13466">
    <property type="entry name" value="TEX2 PROTEIN-RELATED"/>
    <property type="match status" value="1"/>
</dbReference>
<feature type="domain" description="SMP-LTD" evidence="12">
    <location>
        <begin position="186"/>
        <end position="371"/>
    </location>
</feature>
<feature type="compositionally biased region" description="Basic and acidic residues" evidence="9">
    <location>
        <begin position="434"/>
        <end position="446"/>
    </location>
</feature>
<comment type="subcellular location">
    <subcellularLocation>
        <location evidence="1">Endoplasmic reticulum membrane</location>
    </subcellularLocation>
</comment>
<name>A0A367JCP0_RHIST</name>